<keyword evidence="1" id="KW-0143">Chaperone</keyword>
<dbReference type="GO" id="GO:0006457">
    <property type="term" value="P:protein folding"/>
    <property type="evidence" value="ECO:0007669"/>
    <property type="project" value="InterPro"/>
</dbReference>
<dbReference type="Gene3D" id="1.10.287.110">
    <property type="entry name" value="DnaJ domain"/>
    <property type="match status" value="1"/>
</dbReference>
<keyword evidence="5" id="KW-1185">Reference proteome</keyword>
<accession>A0A0C2WQL1</accession>
<dbReference type="SUPFAM" id="SSF49493">
    <property type="entry name" value="HSP40/DnaJ peptide-binding domain"/>
    <property type="match status" value="2"/>
</dbReference>
<dbReference type="InterPro" id="IPR018253">
    <property type="entry name" value="DnaJ_domain_CS"/>
</dbReference>
<dbReference type="OrthoDB" id="10250354at2759"/>
<name>A0A0C2WQL1_AMAMK</name>
<dbReference type="PANTHER" id="PTHR24078:SF553">
    <property type="entry name" value="DNAJ HOMOLOG SUBFAMILY B MEMBER 5"/>
    <property type="match status" value="1"/>
</dbReference>
<dbReference type="Pfam" id="PF01556">
    <property type="entry name" value="DnaJ_C"/>
    <property type="match status" value="1"/>
</dbReference>
<evidence type="ECO:0000256" key="1">
    <source>
        <dbReference type="ARBA" id="ARBA00023186"/>
    </source>
</evidence>
<dbReference type="SMART" id="SM00271">
    <property type="entry name" value="DnaJ"/>
    <property type="match status" value="1"/>
</dbReference>
<sequence>MGANYYKILGIDKSASDDEIKKAYKKMALRWHPDRNQGSEEANQKFKQISEAFEVLSDPQKRTVYDQFGEEGLKSGGGPPPGAGGGFPGGGVPGGGGFSSGGFPGGTTFTFTSGPGGAGRSSFTASDPRKVFEYVISSRVEEIFGAGGPFGGMPGMRSGGGRSTMFTSMNDDDDDMGGFGSYSSFGGMPGGMGGMPGGMGGMSGMRGRPTGTSSFQPSEITRPLKISLNDLYTGTTKRLKVGRKLQDGHTEDKVLEIQVYPGWKSGTKIRFPKAGNEQPGAEAQDLVFVVEEKPHDVFKREGNDLVAIMKIPLVEALCGAPGNQRLTKVLELLDGRRLQVPAPLGIVKPGLETRIPGEGMPIRKEGSIKSKGDLIIKWEVEFPDRLTQSQKEALRKILS</sequence>
<dbReference type="CDD" id="cd06257">
    <property type="entry name" value="DnaJ"/>
    <property type="match status" value="1"/>
</dbReference>
<protein>
    <recommendedName>
        <fullName evidence="3">J domain-containing protein</fullName>
    </recommendedName>
</protein>
<dbReference type="Pfam" id="PF00226">
    <property type="entry name" value="DnaJ"/>
    <property type="match status" value="1"/>
</dbReference>
<dbReference type="GO" id="GO:0051082">
    <property type="term" value="F:unfolded protein binding"/>
    <property type="evidence" value="ECO:0007669"/>
    <property type="project" value="InterPro"/>
</dbReference>
<dbReference type="GO" id="GO:0006413">
    <property type="term" value="P:translational initiation"/>
    <property type="evidence" value="ECO:0007669"/>
    <property type="project" value="TreeGrafter"/>
</dbReference>
<reference evidence="4 5" key="1">
    <citation type="submission" date="2014-04" db="EMBL/GenBank/DDBJ databases">
        <title>Evolutionary Origins and Diversification of the Mycorrhizal Mutualists.</title>
        <authorList>
            <consortium name="DOE Joint Genome Institute"/>
            <consortium name="Mycorrhizal Genomics Consortium"/>
            <person name="Kohler A."/>
            <person name="Kuo A."/>
            <person name="Nagy L.G."/>
            <person name="Floudas D."/>
            <person name="Copeland A."/>
            <person name="Barry K.W."/>
            <person name="Cichocki N."/>
            <person name="Veneault-Fourrey C."/>
            <person name="LaButti K."/>
            <person name="Lindquist E.A."/>
            <person name="Lipzen A."/>
            <person name="Lundell T."/>
            <person name="Morin E."/>
            <person name="Murat C."/>
            <person name="Riley R."/>
            <person name="Ohm R."/>
            <person name="Sun H."/>
            <person name="Tunlid A."/>
            <person name="Henrissat B."/>
            <person name="Grigoriev I.V."/>
            <person name="Hibbett D.S."/>
            <person name="Martin F."/>
        </authorList>
    </citation>
    <scope>NUCLEOTIDE SEQUENCE [LARGE SCALE GENOMIC DNA]</scope>
    <source>
        <strain evidence="4 5">Koide BX008</strain>
    </source>
</reference>
<organism evidence="4 5">
    <name type="scientific">Amanita muscaria (strain Koide BX008)</name>
    <dbReference type="NCBI Taxonomy" id="946122"/>
    <lineage>
        <taxon>Eukaryota</taxon>
        <taxon>Fungi</taxon>
        <taxon>Dikarya</taxon>
        <taxon>Basidiomycota</taxon>
        <taxon>Agaricomycotina</taxon>
        <taxon>Agaricomycetes</taxon>
        <taxon>Agaricomycetidae</taxon>
        <taxon>Agaricales</taxon>
        <taxon>Pluteineae</taxon>
        <taxon>Amanitaceae</taxon>
        <taxon>Amanita</taxon>
    </lineage>
</organism>
<evidence type="ECO:0000313" key="5">
    <source>
        <dbReference type="Proteomes" id="UP000054549"/>
    </source>
</evidence>
<dbReference type="PROSITE" id="PS50076">
    <property type="entry name" value="DNAJ_2"/>
    <property type="match status" value="1"/>
</dbReference>
<dbReference type="AlphaFoldDB" id="A0A0C2WQL1"/>
<dbReference type="HOGENOM" id="CLU_017633_0_0_1"/>
<feature type="region of interest" description="Disordered" evidence="2">
    <location>
        <begin position="67"/>
        <end position="92"/>
    </location>
</feature>
<feature type="domain" description="J" evidence="3">
    <location>
        <begin position="4"/>
        <end position="69"/>
    </location>
</feature>
<evidence type="ECO:0000259" key="3">
    <source>
        <dbReference type="PROSITE" id="PS50076"/>
    </source>
</evidence>
<dbReference type="InterPro" id="IPR002939">
    <property type="entry name" value="DnaJ_C"/>
</dbReference>
<dbReference type="CDD" id="cd10747">
    <property type="entry name" value="DnaJ_C"/>
    <property type="match status" value="1"/>
</dbReference>
<dbReference type="InterPro" id="IPR036869">
    <property type="entry name" value="J_dom_sf"/>
</dbReference>
<dbReference type="SUPFAM" id="SSF46565">
    <property type="entry name" value="Chaperone J-domain"/>
    <property type="match status" value="1"/>
</dbReference>
<dbReference type="InterPro" id="IPR008971">
    <property type="entry name" value="HSP40/DnaJ_pept-bd"/>
</dbReference>
<dbReference type="InterPro" id="IPR001623">
    <property type="entry name" value="DnaJ_domain"/>
</dbReference>
<dbReference type="GO" id="GO:0051087">
    <property type="term" value="F:protein-folding chaperone binding"/>
    <property type="evidence" value="ECO:0007669"/>
    <property type="project" value="TreeGrafter"/>
</dbReference>
<dbReference type="FunFam" id="2.60.260.20:FF:000015">
    <property type="entry name" value="Heat shock protein 40"/>
    <property type="match status" value="1"/>
</dbReference>
<dbReference type="STRING" id="946122.A0A0C2WQL1"/>
<dbReference type="PANTHER" id="PTHR24078">
    <property type="entry name" value="DNAJ HOMOLOG SUBFAMILY C MEMBER"/>
    <property type="match status" value="1"/>
</dbReference>
<evidence type="ECO:0000313" key="4">
    <source>
        <dbReference type="EMBL" id="KIL58523.1"/>
    </source>
</evidence>
<dbReference type="InterPro" id="IPR051339">
    <property type="entry name" value="DnaJ_subfamily_B"/>
</dbReference>
<dbReference type="Gene3D" id="2.60.260.20">
    <property type="entry name" value="Urease metallochaperone UreE, N-terminal domain"/>
    <property type="match status" value="2"/>
</dbReference>
<dbReference type="EMBL" id="KN818336">
    <property type="protein sequence ID" value="KIL58523.1"/>
    <property type="molecule type" value="Genomic_DNA"/>
</dbReference>
<dbReference type="Proteomes" id="UP000054549">
    <property type="component" value="Unassembled WGS sequence"/>
</dbReference>
<feature type="compositionally biased region" description="Gly residues" evidence="2">
    <location>
        <begin position="83"/>
        <end position="92"/>
    </location>
</feature>
<dbReference type="GO" id="GO:0005829">
    <property type="term" value="C:cytosol"/>
    <property type="evidence" value="ECO:0007669"/>
    <property type="project" value="TreeGrafter"/>
</dbReference>
<dbReference type="PRINTS" id="PR00625">
    <property type="entry name" value="JDOMAIN"/>
</dbReference>
<dbReference type="InParanoid" id="A0A0C2WQL1"/>
<gene>
    <name evidence="4" type="ORF">M378DRAFT_112001</name>
</gene>
<evidence type="ECO:0000256" key="2">
    <source>
        <dbReference type="SAM" id="MobiDB-lite"/>
    </source>
</evidence>
<proteinExistence type="predicted"/>
<dbReference type="PROSITE" id="PS00636">
    <property type="entry name" value="DNAJ_1"/>
    <property type="match status" value="1"/>
</dbReference>
<dbReference type="FunCoup" id="A0A0C2WQL1">
    <property type="interactions" value="287"/>
</dbReference>
<dbReference type="FunFam" id="2.60.260.20:FF:000013">
    <property type="entry name" value="DnaJ subfamily B member 11"/>
    <property type="match status" value="1"/>
</dbReference>